<sequence length="144" mass="16862">MNIVKITEDHLGSCMVIAKKQYLKECESVDALYEEQYEQELYQRLKQPCIKGNGIVCLDENQVCGYLLSDCDIEKNENNYILIPVWGYGAEYKNRNKVISFMFQSFANMVMVLRHVAYFNVKIYAHDLEIISYFTFCQFGIMCT</sequence>
<dbReference type="EMBL" id="AP023368">
    <property type="protein sequence ID" value="BCK01085.1"/>
    <property type="molecule type" value="Genomic_DNA"/>
</dbReference>
<keyword evidence="2" id="KW-1185">Reference proteome</keyword>
<dbReference type="AlphaFoldDB" id="A0A7I8DUM5"/>
<accession>A0A7I8DUM5</accession>
<organism evidence="1 2">
    <name type="scientific">Anaerocolumna chitinilytica</name>
    <dbReference type="NCBI Taxonomy" id="1727145"/>
    <lineage>
        <taxon>Bacteria</taxon>
        <taxon>Bacillati</taxon>
        <taxon>Bacillota</taxon>
        <taxon>Clostridia</taxon>
        <taxon>Lachnospirales</taxon>
        <taxon>Lachnospiraceae</taxon>
        <taxon>Anaerocolumna</taxon>
    </lineage>
</organism>
<gene>
    <name evidence="1" type="ORF">bsdcttw_41250</name>
</gene>
<dbReference type="RefSeq" id="WP_185256692.1">
    <property type="nucleotide sequence ID" value="NZ_AP023368.1"/>
</dbReference>
<evidence type="ECO:0000313" key="2">
    <source>
        <dbReference type="Proteomes" id="UP000515703"/>
    </source>
</evidence>
<evidence type="ECO:0000313" key="1">
    <source>
        <dbReference type="EMBL" id="BCK01085.1"/>
    </source>
</evidence>
<dbReference type="KEGG" id="acht:bsdcttw_41250"/>
<reference evidence="1 2" key="1">
    <citation type="submission" date="2020-08" db="EMBL/GenBank/DDBJ databases">
        <title>Draft genome sequencing of an Anaerocolumna strain isolated from anoxic soil subjected to BSD treatment.</title>
        <authorList>
            <person name="Uek A."/>
            <person name="Tonouchi A."/>
        </authorList>
    </citation>
    <scope>NUCLEOTIDE SEQUENCE [LARGE SCALE GENOMIC DNA]</scope>
    <source>
        <strain evidence="1 2">CTTW</strain>
    </source>
</reference>
<proteinExistence type="predicted"/>
<evidence type="ECO:0008006" key="3">
    <source>
        <dbReference type="Google" id="ProtNLM"/>
    </source>
</evidence>
<name>A0A7I8DUM5_9FIRM</name>
<reference evidence="1 2" key="2">
    <citation type="submission" date="2020-08" db="EMBL/GenBank/DDBJ databases">
        <authorList>
            <person name="Ueki A."/>
            <person name="Tonouchi A."/>
        </authorList>
    </citation>
    <scope>NUCLEOTIDE SEQUENCE [LARGE SCALE GENOMIC DNA]</scope>
    <source>
        <strain evidence="1 2">CTTW</strain>
    </source>
</reference>
<dbReference type="Proteomes" id="UP000515703">
    <property type="component" value="Chromosome"/>
</dbReference>
<protein>
    <recommendedName>
        <fullName evidence="3">GNAT family N-acetyltransferase</fullName>
    </recommendedName>
</protein>